<dbReference type="InterPro" id="IPR035451">
    <property type="entry name" value="Ada-like_dom_sf"/>
</dbReference>
<dbReference type="SMART" id="SM00342">
    <property type="entry name" value="HTH_ARAC"/>
    <property type="match status" value="1"/>
</dbReference>
<sequence length="185" mass="21359">MNEKQWKAIQDNDPHFDGMFFYALRTTKTVCKPSCTSRTPNPKNVVIFSNVGSALLKGFRPCQRCKPDENAWKGYKEELVDEIRHFIAQVYHENVTLQSISLHVNKDPFYIQRTFKIVTGFTPLQYVHQLRIAKAKSLMEDKALSITEIGLNLGYSNSGHFSTKFKEIMGISPKEYRKILQNPKL</sequence>
<evidence type="ECO:0000256" key="8">
    <source>
        <dbReference type="ARBA" id="ARBA00023125"/>
    </source>
</evidence>
<dbReference type="InterPro" id="IPR018062">
    <property type="entry name" value="HTH_AraC-typ_CS"/>
</dbReference>
<organism evidence="13 14">
    <name type="scientific">Paenibacillus amylolyticus</name>
    <dbReference type="NCBI Taxonomy" id="1451"/>
    <lineage>
        <taxon>Bacteria</taxon>
        <taxon>Bacillati</taxon>
        <taxon>Bacillota</taxon>
        <taxon>Bacilli</taxon>
        <taxon>Bacillales</taxon>
        <taxon>Paenibacillaceae</taxon>
        <taxon>Paenibacillus</taxon>
    </lineage>
</organism>
<reference evidence="13 14" key="1">
    <citation type="submission" date="2024-02" db="EMBL/GenBank/DDBJ databases">
        <title>Complete sequences of two Paenibacillus sp. strains and one Lysinibacillus strain isolated from the environment on STAA medium highlight biotechnological potential.</title>
        <authorList>
            <person name="Attere S.A."/>
            <person name="Piche L.C."/>
            <person name="Intertaglia L."/>
            <person name="Lami R."/>
            <person name="Charette S.J."/>
            <person name="Vincent A.T."/>
        </authorList>
    </citation>
    <scope>NUCLEOTIDE SEQUENCE [LARGE SCALE GENOMIC DNA]</scope>
    <source>
        <strain evidence="13 14">Y5S-7</strain>
    </source>
</reference>
<dbReference type="InterPro" id="IPR020449">
    <property type="entry name" value="Tscrpt_reg_AraC-type_HTH"/>
</dbReference>
<dbReference type="InterPro" id="IPR009057">
    <property type="entry name" value="Homeodomain-like_sf"/>
</dbReference>
<dbReference type="GO" id="GO:0032259">
    <property type="term" value="P:methylation"/>
    <property type="evidence" value="ECO:0007669"/>
    <property type="project" value="UniProtKB-KW"/>
</dbReference>
<dbReference type="InterPro" id="IPR004026">
    <property type="entry name" value="Ada_DNA_repair_Zn-bd"/>
</dbReference>
<dbReference type="PROSITE" id="PS01124">
    <property type="entry name" value="HTH_ARAC_FAMILY_2"/>
    <property type="match status" value="1"/>
</dbReference>
<evidence type="ECO:0000313" key="14">
    <source>
        <dbReference type="Proteomes" id="UP001364764"/>
    </source>
</evidence>
<dbReference type="EMBL" id="CP145892">
    <property type="protein sequence ID" value="WWP19940.1"/>
    <property type="molecule type" value="Genomic_DNA"/>
</dbReference>
<keyword evidence="4" id="KW-0479">Metal-binding</keyword>
<dbReference type="SUPFAM" id="SSF46689">
    <property type="entry name" value="Homeodomain-like"/>
    <property type="match status" value="2"/>
</dbReference>
<dbReference type="Proteomes" id="UP001364764">
    <property type="component" value="Chromosome"/>
</dbReference>
<dbReference type="GO" id="GO:0003677">
    <property type="term" value="F:DNA binding"/>
    <property type="evidence" value="ECO:0007669"/>
    <property type="project" value="UniProtKB-KW"/>
</dbReference>
<feature type="domain" description="HTH araC/xylS-type" evidence="12">
    <location>
        <begin position="81"/>
        <end position="179"/>
    </location>
</feature>
<protein>
    <submittedName>
        <fullName evidence="13">Ada metal-binding domain-containing protein</fullName>
    </submittedName>
</protein>
<evidence type="ECO:0000313" key="13">
    <source>
        <dbReference type="EMBL" id="WWP19940.1"/>
    </source>
</evidence>
<evidence type="ECO:0000256" key="1">
    <source>
        <dbReference type="ARBA" id="ARBA00001947"/>
    </source>
</evidence>
<dbReference type="Gene3D" id="3.40.10.10">
    <property type="entry name" value="DNA Methylphosphotriester Repair Domain"/>
    <property type="match status" value="1"/>
</dbReference>
<keyword evidence="10" id="KW-0804">Transcription</keyword>
<keyword evidence="8" id="KW-0238">DNA-binding</keyword>
<evidence type="ECO:0000256" key="9">
    <source>
        <dbReference type="ARBA" id="ARBA00023159"/>
    </source>
</evidence>
<proteinExistence type="predicted"/>
<keyword evidence="9" id="KW-0010">Activator</keyword>
<keyword evidence="3" id="KW-0808">Transferase</keyword>
<keyword evidence="7" id="KW-0805">Transcription regulation</keyword>
<keyword evidence="6" id="KW-0862">Zinc</keyword>
<dbReference type="GeneID" id="93479084"/>
<dbReference type="PROSITE" id="PS00041">
    <property type="entry name" value="HTH_ARAC_FAMILY_1"/>
    <property type="match status" value="1"/>
</dbReference>
<dbReference type="PIRSF" id="PIRSF000408">
    <property type="entry name" value="Alkyltransferas_AdaA"/>
    <property type="match status" value="1"/>
</dbReference>
<evidence type="ECO:0000256" key="7">
    <source>
        <dbReference type="ARBA" id="ARBA00023015"/>
    </source>
</evidence>
<evidence type="ECO:0000256" key="6">
    <source>
        <dbReference type="ARBA" id="ARBA00022833"/>
    </source>
</evidence>
<dbReference type="GO" id="GO:0006281">
    <property type="term" value="P:DNA repair"/>
    <property type="evidence" value="ECO:0007669"/>
    <property type="project" value="UniProtKB-KW"/>
</dbReference>
<dbReference type="Gene3D" id="1.10.10.60">
    <property type="entry name" value="Homeodomain-like"/>
    <property type="match status" value="2"/>
</dbReference>
<dbReference type="InterPro" id="IPR016220">
    <property type="entry name" value="Me-P-triester_DNA_alkyl-Trfase"/>
</dbReference>
<dbReference type="Pfam" id="PF12833">
    <property type="entry name" value="HTH_18"/>
    <property type="match status" value="1"/>
</dbReference>
<dbReference type="Pfam" id="PF02805">
    <property type="entry name" value="Ada_Zn_binding"/>
    <property type="match status" value="1"/>
</dbReference>
<dbReference type="InterPro" id="IPR018060">
    <property type="entry name" value="HTH_AraC"/>
</dbReference>
<dbReference type="SUPFAM" id="SSF57884">
    <property type="entry name" value="Ada DNA repair protein, N-terminal domain (N-Ada 10)"/>
    <property type="match status" value="1"/>
</dbReference>
<dbReference type="PANTHER" id="PTHR43280:SF2">
    <property type="entry name" value="HTH-TYPE TRANSCRIPTIONAL REGULATOR EXSA"/>
    <property type="match status" value="1"/>
</dbReference>
<dbReference type="PANTHER" id="PTHR43280">
    <property type="entry name" value="ARAC-FAMILY TRANSCRIPTIONAL REGULATOR"/>
    <property type="match status" value="1"/>
</dbReference>
<evidence type="ECO:0000256" key="11">
    <source>
        <dbReference type="ARBA" id="ARBA00023204"/>
    </source>
</evidence>
<dbReference type="GO" id="GO:0046872">
    <property type="term" value="F:metal ion binding"/>
    <property type="evidence" value="ECO:0007669"/>
    <property type="project" value="UniProtKB-KW"/>
</dbReference>
<keyword evidence="5" id="KW-0227">DNA damage</keyword>
<dbReference type="RefSeq" id="WP_338707102.1">
    <property type="nucleotide sequence ID" value="NZ_CP145892.1"/>
</dbReference>
<dbReference type="GO" id="GO:0008168">
    <property type="term" value="F:methyltransferase activity"/>
    <property type="evidence" value="ECO:0007669"/>
    <property type="project" value="UniProtKB-KW"/>
</dbReference>
<evidence type="ECO:0000256" key="4">
    <source>
        <dbReference type="ARBA" id="ARBA00022723"/>
    </source>
</evidence>
<evidence type="ECO:0000256" key="10">
    <source>
        <dbReference type="ARBA" id="ARBA00023163"/>
    </source>
</evidence>
<name>A0ABD8AQR2_PAEAM</name>
<gene>
    <name evidence="13" type="ORF">V6668_26425</name>
</gene>
<evidence type="ECO:0000256" key="3">
    <source>
        <dbReference type="ARBA" id="ARBA00022679"/>
    </source>
</evidence>
<evidence type="ECO:0000256" key="2">
    <source>
        <dbReference type="ARBA" id="ARBA00022603"/>
    </source>
</evidence>
<keyword evidence="2" id="KW-0489">Methyltransferase</keyword>
<dbReference type="AlphaFoldDB" id="A0ABD8AQR2"/>
<accession>A0ABD8AQR2</accession>
<evidence type="ECO:0000256" key="5">
    <source>
        <dbReference type="ARBA" id="ARBA00022763"/>
    </source>
</evidence>
<dbReference type="PRINTS" id="PR00032">
    <property type="entry name" value="HTHARAC"/>
</dbReference>
<keyword evidence="11" id="KW-0234">DNA repair</keyword>
<comment type="cofactor">
    <cofactor evidence="1">
        <name>Zn(2+)</name>
        <dbReference type="ChEBI" id="CHEBI:29105"/>
    </cofactor>
</comment>
<evidence type="ECO:0000259" key="12">
    <source>
        <dbReference type="PROSITE" id="PS01124"/>
    </source>
</evidence>